<sequence length="25" mass="2923">MNNYRTDKTAMWALSGNFDASKSWK</sequence>
<dbReference type="Proteomes" id="UP000490982">
    <property type="component" value="Unassembled WGS sequence"/>
</dbReference>
<evidence type="ECO:0000259" key="1">
    <source>
        <dbReference type="Pfam" id="PF08307"/>
    </source>
</evidence>
<dbReference type="AlphaFoldDB" id="A0A6G2DWB9"/>
<dbReference type="EMBL" id="WNHS01000126">
    <property type="protein sequence ID" value="MTW25358.1"/>
    <property type="molecule type" value="Genomic_DNA"/>
</dbReference>
<accession>A0A6G2DWB9</accession>
<feature type="domain" description="Glycosyl hydrolase family 98 C-terminal" evidence="1">
    <location>
        <begin position="1"/>
        <end position="24"/>
    </location>
</feature>
<reference evidence="2 3" key="1">
    <citation type="submission" date="2019-11" db="EMBL/GenBank/DDBJ databases">
        <title>Growth characteristics of pneumococcus vary with the chemical composition of the capsule and with environmental conditions.</title>
        <authorList>
            <person name="Tothpal A."/>
            <person name="Desobry K."/>
            <person name="Joshi S."/>
            <person name="Wyllie A.L."/>
            <person name="Weinberger D.M."/>
        </authorList>
    </citation>
    <scope>NUCLEOTIDE SEQUENCE [LARGE SCALE GENOMIC DNA]</scope>
    <source>
        <strain evidence="3">pnumococcus23A</strain>
    </source>
</reference>
<comment type="caution">
    <text evidence="2">The sequence shown here is derived from an EMBL/GenBank/DDBJ whole genome shotgun (WGS) entry which is preliminary data.</text>
</comment>
<dbReference type="InterPro" id="IPR013190">
    <property type="entry name" value="GH98_C"/>
</dbReference>
<protein>
    <recommendedName>
        <fullName evidence="1">Glycosyl hydrolase family 98 C-terminal domain-containing protein</fullName>
    </recommendedName>
</protein>
<dbReference type="Pfam" id="PF08307">
    <property type="entry name" value="Glyco_hydro_98C"/>
    <property type="match status" value="1"/>
</dbReference>
<proteinExistence type="predicted"/>
<evidence type="ECO:0000313" key="2">
    <source>
        <dbReference type="EMBL" id="MTW25358.1"/>
    </source>
</evidence>
<gene>
    <name evidence="2" type="ORF">GM537_11170</name>
</gene>
<evidence type="ECO:0000313" key="3">
    <source>
        <dbReference type="Proteomes" id="UP000490982"/>
    </source>
</evidence>
<feature type="non-terminal residue" evidence="2">
    <location>
        <position position="25"/>
    </location>
</feature>
<name>A0A6G2DWB9_STREE</name>
<organism evidence="2 3">
    <name type="scientific">Streptococcus pneumoniae</name>
    <dbReference type="NCBI Taxonomy" id="1313"/>
    <lineage>
        <taxon>Bacteria</taxon>
        <taxon>Bacillati</taxon>
        <taxon>Bacillota</taxon>
        <taxon>Bacilli</taxon>
        <taxon>Lactobacillales</taxon>
        <taxon>Streptococcaceae</taxon>
        <taxon>Streptococcus</taxon>
    </lineage>
</organism>